<evidence type="ECO:0000313" key="7">
    <source>
        <dbReference type="Proteomes" id="UP000188879"/>
    </source>
</evidence>
<evidence type="ECO:0000259" key="5">
    <source>
        <dbReference type="Pfam" id="PF07992"/>
    </source>
</evidence>
<organism evidence="6 7">
    <name type="scientific">Teichococcus deserti</name>
    <dbReference type="NCBI Taxonomy" id="1817963"/>
    <lineage>
        <taxon>Bacteria</taxon>
        <taxon>Pseudomonadati</taxon>
        <taxon>Pseudomonadota</taxon>
        <taxon>Alphaproteobacteria</taxon>
        <taxon>Acetobacterales</taxon>
        <taxon>Roseomonadaceae</taxon>
        <taxon>Roseomonas</taxon>
    </lineage>
</organism>
<comment type="caution">
    <text evidence="6">The sequence shown here is derived from an EMBL/GenBank/DDBJ whole genome shotgun (WGS) entry which is preliminary data.</text>
</comment>
<dbReference type="Proteomes" id="UP000188879">
    <property type="component" value="Unassembled WGS sequence"/>
</dbReference>
<comment type="cofactor">
    <cofactor evidence="1">
        <name>FAD</name>
        <dbReference type="ChEBI" id="CHEBI:57692"/>
    </cofactor>
</comment>
<evidence type="ECO:0000256" key="2">
    <source>
        <dbReference type="ARBA" id="ARBA00022630"/>
    </source>
</evidence>
<dbReference type="InterPro" id="IPR023753">
    <property type="entry name" value="FAD/NAD-binding_dom"/>
</dbReference>
<dbReference type="Pfam" id="PF07992">
    <property type="entry name" value="Pyr_redox_2"/>
    <property type="match status" value="1"/>
</dbReference>
<dbReference type="SUPFAM" id="SSF51905">
    <property type="entry name" value="FAD/NAD(P)-binding domain"/>
    <property type="match status" value="1"/>
</dbReference>
<protein>
    <recommendedName>
        <fullName evidence="8">NAD(P)/FAD-dependent oxidoreductase</fullName>
    </recommendedName>
</protein>
<gene>
    <name evidence="6" type="ORF">BKE38_28325</name>
</gene>
<keyword evidence="3" id="KW-0274">FAD</keyword>
<evidence type="ECO:0000256" key="1">
    <source>
        <dbReference type="ARBA" id="ARBA00001974"/>
    </source>
</evidence>
<dbReference type="SUPFAM" id="SSF55424">
    <property type="entry name" value="FAD/NAD-linked reductases, dimerisation (C-terminal) domain"/>
    <property type="match status" value="1"/>
</dbReference>
<evidence type="ECO:0000256" key="3">
    <source>
        <dbReference type="ARBA" id="ARBA00022827"/>
    </source>
</evidence>
<dbReference type="PANTHER" id="PTHR43014:SF5">
    <property type="entry name" value="GLUTATHIONE REDUCTASE (NADPH)"/>
    <property type="match status" value="1"/>
</dbReference>
<evidence type="ECO:0000313" key="6">
    <source>
        <dbReference type="EMBL" id="ONG44334.1"/>
    </source>
</evidence>
<feature type="domain" description="FAD/NAD(P)-binding" evidence="5">
    <location>
        <begin position="9"/>
        <end position="223"/>
    </location>
</feature>
<name>A0A1V2GWA3_9PROT</name>
<dbReference type="Gene3D" id="3.50.50.60">
    <property type="entry name" value="FAD/NAD(P)-binding domain"/>
    <property type="match status" value="2"/>
</dbReference>
<keyword evidence="2" id="KW-0285">Flavoprotein</keyword>
<dbReference type="PANTHER" id="PTHR43014">
    <property type="entry name" value="MERCURIC REDUCTASE"/>
    <property type="match status" value="1"/>
</dbReference>
<evidence type="ECO:0000259" key="4">
    <source>
        <dbReference type="Pfam" id="PF02852"/>
    </source>
</evidence>
<dbReference type="InterPro" id="IPR016156">
    <property type="entry name" value="FAD/NAD-linked_Rdtase_dimer_sf"/>
</dbReference>
<sequence length="355" mass="37192">MPKNRRDALEKAGIEAIEGQPRFVAPDALEVAGQRLEARHFLLATGAHPMRVPIEGAGHLATSDDFLEFSAMPASLIFIGGGFIAFECAHLAARAGAKVRILEAADRPLEAFDPDLVKRLVAHGRRLGIEVTTGFKARAIHAEAGGFRVEGEDGQSFSAARVLHGLGRAPALDGLELAAAGVTVEKGRLVLDEFLRTRGNDRIFAAGDVAGVGPALTPIATHDAKAVAKSLLEGCVARPAEGPVPSAVFTLPPLAGVGLTEAAAREAGQAYELRQGEMSDFQSVRRVAEPCAAYKLLVEPGSERLLGAHLLGPEAADVISLFGLALRHGMDAAALRAMITAYPTRASNISAMLAQ</sequence>
<reference evidence="6 7" key="1">
    <citation type="submission" date="2016-10" db="EMBL/GenBank/DDBJ databases">
        <title>Draft Genome sequence of Roseomonas sp. strain M3.</title>
        <authorList>
            <person name="Subhash Y."/>
            <person name="Lee S."/>
        </authorList>
    </citation>
    <scope>NUCLEOTIDE SEQUENCE [LARGE SCALE GENOMIC DNA]</scope>
    <source>
        <strain evidence="6 7">M3</strain>
    </source>
</reference>
<dbReference type="PRINTS" id="PR00368">
    <property type="entry name" value="FADPNR"/>
</dbReference>
<dbReference type="Pfam" id="PF02852">
    <property type="entry name" value="Pyr_redox_dim"/>
    <property type="match status" value="1"/>
</dbReference>
<dbReference type="InterPro" id="IPR036188">
    <property type="entry name" value="FAD/NAD-bd_sf"/>
</dbReference>
<dbReference type="AlphaFoldDB" id="A0A1V2GWA3"/>
<accession>A0A1V2GWA3</accession>
<evidence type="ECO:0008006" key="8">
    <source>
        <dbReference type="Google" id="ProtNLM"/>
    </source>
</evidence>
<dbReference type="GO" id="GO:0016491">
    <property type="term" value="F:oxidoreductase activity"/>
    <property type="evidence" value="ECO:0007669"/>
    <property type="project" value="InterPro"/>
</dbReference>
<dbReference type="EMBL" id="MLCO01000443">
    <property type="protein sequence ID" value="ONG44334.1"/>
    <property type="molecule type" value="Genomic_DNA"/>
</dbReference>
<dbReference type="PRINTS" id="PR00411">
    <property type="entry name" value="PNDRDTASEI"/>
</dbReference>
<dbReference type="Gene3D" id="3.30.390.30">
    <property type="match status" value="1"/>
</dbReference>
<keyword evidence="7" id="KW-1185">Reference proteome</keyword>
<feature type="domain" description="Pyridine nucleotide-disulphide oxidoreductase dimerisation" evidence="4">
    <location>
        <begin position="244"/>
        <end position="349"/>
    </location>
</feature>
<dbReference type="InterPro" id="IPR004099">
    <property type="entry name" value="Pyr_nucl-diS_OxRdtase_dimer"/>
</dbReference>
<proteinExistence type="predicted"/>